<name>A0A6J4IWS0_9BACT</name>
<protein>
    <recommendedName>
        <fullName evidence="1">UVR domain-containing protein</fullName>
    </recommendedName>
</protein>
<dbReference type="PROSITE" id="PS50151">
    <property type="entry name" value="UVR"/>
    <property type="match status" value="1"/>
</dbReference>
<evidence type="ECO:0000313" key="2">
    <source>
        <dbReference type="EMBL" id="CAA9262129.1"/>
    </source>
</evidence>
<feature type="domain" description="UVR" evidence="1">
    <location>
        <begin position="213"/>
        <end position="248"/>
    </location>
</feature>
<evidence type="ECO:0000259" key="1">
    <source>
        <dbReference type="PROSITE" id="PS50151"/>
    </source>
</evidence>
<dbReference type="InterPro" id="IPR001943">
    <property type="entry name" value="UVR_dom"/>
</dbReference>
<dbReference type="Pfam" id="PF02151">
    <property type="entry name" value="UVR"/>
    <property type="match status" value="1"/>
</dbReference>
<organism evidence="2">
    <name type="scientific">uncultured Chthoniobacterales bacterium</name>
    <dbReference type="NCBI Taxonomy" id="1836801"/>
    <lineage>
        <taxon>Bacteria</taxon>
        <taxon>Pseudomonadati</taxon>
        <taxon>Verrucomicrobiota</taxon>
        <taxon>Spartobacteria</taxon>
        <taxon>Chthoniobacterales</taxon>
        <taxon>environmental samples</taxon>
    </lineage>
</organism>
<sequence length="252" mass="29450">MSLDLNTLLQDWPHESGSIKVRKILGLDGREKLQLRIDLGILQMEMTGRPDGVRPHNCESLLQYHQRRAARCEARGDTYELSTDQCSELQQEGIQYYHRYLSLFQINEFQAVIRDTQRNLDLFEFVSEHTDRDELAWTFQQFRPYVLMMNTRAKASVMLGEGRFSDAIGEIERGREAIEEFFQNSNFPEMAQKSSEIAFLDEWLEEVTAKRPLSKLEIMQREMEIAIASELYERAAELRDAIKLLKMRGSAF</sequence>
<proteinExistence type="predicted"/>
<dbReference type="EMBL" id="CADCTA010000098">
    <property type="protein sequence ID" value="CAA9262129.1"/>
    <property type="molecule type" value="Genomic_DNA"/>
</dbReference>
<dbReference type="AlphaFoldDB" id="A0A6J4IWS0"/>
<dbReference type="Gene3D" id="4.10.860.10">
    <property type="entry name" value="UVR domain"/>
    <property type="match status" value="1"/>
</dbReference>
<reference evidence="2" key="1">
    <citation type="submission" date="2020-02" db="EMBL/GenBank/DDBJ databases">
        <authorList>
            <person name="Meier V. D."/>
        </authorList>
    </citation>
    <scope>NUCLEOTIDE SEQUENCE</scope>
    <source>
        <strain evidence="2">AVDCRST_MAG42</strain>
    </source>
</reference>
<accession>A0A6J4IWS0</accession>
<gene>
    <name evidence="2" type="ORF">AVDCRST_MAG42-2798</name>
</gene>